<dbReference type="AlphaFoldDB" id="A0A833NZ52"/>
<organism evidence="1 2">
    <name type="scientific">Candidatus Saganbacteria bacterium</name>
    <dbReference type="NCBI Taxonomy" id="2575572"/>
    <lineage>
        <taxon>Bacteria</taxon>
        <taxon>Bacillati</taxon>
        <taxon>Saganbacteria</taxon>
    </lineage>
</organism>
<proteinExistence type="predicted"/>
<sequence length="64" mass="7856">MREKQQTEEFVKILREIAERYRYVIDTVGTVDDGRTEESIKQYIEKQGKEDKHARFEQMRMFKL</sequence>
<dbReference type="Proteomes" id="UP000488506">
    <property type="component" value="Unassembled WGS sequence"/>
</dbReference>
<accession>A0A833NZ52</accession>
<reference evidence="1 2" key="1">
    <citation type="submission" date="2019-12" db="EMBL/GenBank/DDBJ databases">
        <authorList>
            <person name="Wolfe R."/>
            <person name="Danczak R."/>
            <person name="Wilkins M."/>
        </authorList>
    </citation>
    <scope>NUCLEOTIDE SEQUENCE [LARGE SCALE GENOMIC DNA]</scope>
    <source>
        <strain evidence="1">X2_MaxBin.013</strain>
    </source>
</reference>
<dbReference type="EMBL" id="WPAF01000002">
    <property type="protein sequence ID" value="KAF0135137.1"/>
    <property type="molecule type" value="Genomic_DNA"/>
</dbReference>
<evidence type="ECO:0000313" key="2">
    <source>
        <dbReference type="Proteomes" id="UP000488506"/>
    </source>
</evidence>
<comment type="caution">
    <text evidence="1">The sequence shown here is derived from an EMBL/GenBank/DDBJ whole genome shotgun (WGS) entry which is preliminary data.</text>
</comment>
<evidence type="ECO:0000313" key="1">
    <source>
        <dbReference type="EMBL" id="KAF0135137.1"/>
    </source>
</evidence>
<gene>
    <name evidence="1" type="ORF">FD145_275</name>
</gene>
<name>A0A833NZ52_UNCSA</name>
<protein>
    <submittedName>
        <fullName evidence="1">Uncharacterized protein</fullName>
    </submittedName>
</protein>